<sequence>MRKKILVLMILLIISILNLGWIKQEQDSTKKLDVLVTIDVECNRGDKPTLITGEGVSPKCGMYNIMDILEEYEFEGSFFVNVYEHKNYAEGVMANITKDIVSRGHEINLHAHPNSNLSFYNKGIENYNLEQQVYILNYGKNLIEKWTGVSPLAFRGGSYRINDDTFKALKIVGIPVDSTVYYENDHNKISNYKTINKVTKYNDIIEVPIIELRRKTSKGFKRSKFDVDWLTYDELIQVLEQAKNNDLKILNLMLHSFTFADMNGKSGGKLILQIGNKNIYGVDNVDIDDFKKMLEYIKTDDDIDIVTFKEWYEKYSDKDMINSRDFIPVIYR</sequence>
<proteinExistence type="predicted"/>
<evidence type="ECO:0000259" key="1">
    <source>
        <dbReference type="PROSITE" id="PS51677"/>
    </source>
</evidence>
<dbReference type="RefSeq" id="WP_095134712.1">
    <property type="nucleotide sequence ID" value="NZ_NIBG01000017.1"/>
</dbReference>
<evidence type="ECO:0000313" key="2">
    <source>
        <dbReference type="EMBL" id="PAB58268.1"/>
    </source>
</evidence>
<comment type="caution">
    <text evidence="2">The sequence shown here is derived from an EMBL/GenBank/DDBJ whole genome shotgun (WGS) entry which is preliminary data.</text>
</comment>
<evidence type="ECO:0000313" key="3">
    <source>
        <dbReference type="Proteomes" id="UP000216024"/>
    </source>
</evidence>
<dbReference type="GO" id="GO:0016810">
    <property type="term" value="F:hydrolase activity, acting on carbon-nitrogen (but not peptide) bonds"/>
    <property type="evidence" value="ECO:0007669"/>
    <property type="project" value="InterPro"/>
</dbReference>
<reference evidence="2 3" key="1">
    <citation type="submission" date="2017-06" db="EMBL/GenBank/DDBJ databases">
        <title>Draft genome sequence of anaerobic fermentative bacterium Anaeromicrobium sediminis DY2726D isolated from West Pacific Ocean sediments.</title>
        <authorList>
            <person name="Zeng X."/>
        </authorList>
    </citation>
    <scope>NUCLEOTIDE SEQUENCE [LARGE SCALE GENOMIC DNA]</scope>
    <source>
        <strain evidence="2 3">DY2726D</strain>
    </source>
</reference>
<dbReference type="Pfam" id="PF01522">
    <property type="entry name" value="Polysacc_deac_1"/>
    <property type="match status" value="1"/>
</dbReference>
<name>A0A267MH66_9FIRM</name>
<accession>A0A267MH66</accession>
<dbReference type="SUPFAM" id="SSF88713">
    <property type="entry name" value="Glycoside hydrolase/deacetylase"/>
    <property type="match status" value="1"/>
</dbReference>
<dbReference type="AlphaFoldDB" id="A0A267MH66"/>
<dbReference type="Gene3D" id="3.20.20.370">
    <property type="entry name" value="Glycoside hydrolase/deacetylase"/>
    <property type="match status" value="1"/>
</dbReference>
<dbReference type="Proteomes" id="UP000216024">
    <property type="component" value="Unassembled WGS sequence"/>
</dbReference>
<dbReference type="PROSITE" id="PS51677">
    <property type="entry name" value="NODB"/>
    <property type="match status" value="1"/>
</dbReference>
<protein>
    <recommendedName>
        <fullName evidence="1">NodB homology domain-containing protein</fullName>
    </recommendedName>
</protein>
<gene>
    <name evidence="2" type="ORF">CCE28_15850</name>
</gene>
<feature type="domain" description="NodB homology" evidence="1">
    <location>
        <begin position="47"/>
        <end position="250"/>
    </location>
</feature>
<dbReference type="OrthoDB" id="1890730at2"/>
<dbReference type="EMBL" id="NIBG01000017">
    <property type="protein sequence ID" value="PAB58268.1"/>
    <property type="molecule type" value="Genomic_DNA"/>
</dbReference>
<keyword evidence="3" id="KW-1185">Reference proteome</keyword>
<dbReference type="InterPro" id="IPR002509">
    <property type="entry name" value="NODB_dom"/>
</dbReference>
<organism evidence="2 3">
    <name type="scientific">Anaeromicrobium sediminis</name>
    <dbReference type="NCBI Taxonomy" id="1478221"/>
    <lineage>
        <taxon>Bacteria</taxon>
        <taxon>Bacillati</taxon>
        <taxon>Bacillota</taxon>
        <taxon>Clostridia</taxon>
        <taxon>Peptostreptococcales</taxon>
        <taxon>Thermotaleaceae</taxon>
        <taxon>Anaeromicrobium</taxon>
    </lineage>
</organism>
<dbReference type="InterPro" id="IPR011330">
    <property type="entry name" value="Glyco_hydro/deAcase_b/a-brl"/>
</dbReference>
<dbReference type="GO" id="GO:0005975">
    <property type="term" value="P:carbohydrate metabolic process"/>
    <property type="evidence" value="ECO:0007669"/>
    <property type="project" value="InterPro"/>
</dbReference>